<comment type="caution">
    <text evidence="3">The sequence shown here is derived from an EMBL/GenBank/DDBJ whole genome shotgun (WGS) entry which is preliminary data.</text>
</comment>
<name>A0ABD1LFW7_9FABA</name>
<evidence type="ECO:0000313" key="4">
    <source>
        <dbReference type="Proteomes" id="UP001603857"/>
    </source>
</evidence>
<dbReference type="Proteomes" id="UP001603857">
    <property type="component" value="Unassembled WGS sequence"/>
</dbReference>
<feature type="compositionally biased region" description="Polar residues" evidence="1">
    <location>
        <begin position="45"/>
        <end position="56"/>
    </location>
</feature>
<organism evidence="3 4">
    <name type="scientific">Flemingia macrophylla</name>
    <dbReference type="NCBI Taxonomy" id="520843"/>
    <lineage>
        <taxon>Eukaryota</taxon>
        <taxon>Viridiplantae</taxon>
        <taxon>Streptophyta</taxon>
        <taxon>Embryophyta</taxon>
        <taxon>Tracheophyta</taxon>
        <taxon>Spermatophyta</taxon>
        <taxon>Magnoliopsida</taxon>
        <taxon>eudicotyledons</taxon>
        <taxon>Gunneridae</taxon>
        <taxon>Pentapetalae</taxon>
        <taxon>rosids</taxon>
        <taxon>fabids</taxon>
        <taxon>Fabales</taxon>
        <taxon>Fabaceae</taxon>
        <taxon>Papilionoideae</taxon>
        <taxon>50 kb inversion clade</taxon>
        <taxon>NPAAA clade</taxon>
        <taxon>indigoferoid/millettioid clade</taxon>
        <taxon>Phaseoleae</taxon>
        <taxon>Flemingia</taxon>
    </lineage>
</organism>
<proteinExistence type="predicted"/>
<evidence type="ECO:0000256" key="2">
    <source>
        <dbReference type="SAM" id="SignalP"/>
    </source>
</evidence>
<keyword evidence="4" id="KW-1185">Reference proteome</keyword>
<feature type="chain" id="PRO_5044862770" evidence="2">
    <location>
        <begin position="29"/>
        <end position="82"/>
    </location>
</feature>
<feature type="signal peptide" evidence="2">
    <location>
        <begin position="1"/>
        <end position="28"/>
    </location>
</feature>
<feature type="region of interest" description="Disordered" evidence="1">
    <location>
        <begin position="45"/>
        <end position="82"/>
    </location>
</feature>
<dbReference type="PANTHER" id="PTHR34545:SF1">
    <property type="entry name" value="CLAVATA3_ESR (CLE)-RELATED PROTEIN 22"/>
    <property type="match status" value="1"/>
</dbReference>
<gene>
    <name evidence="3" type="ORF">Fmac_026735</name>
</gene>
<protein>
    <submittedName>
        <fullName evidence="3">Uncharacterized protein</fullName>
    </submittedName>
</protein>
<reference evidence="3 4" key="1">
    <citation type="submission" date="2024-08" db="EMBL/GenBank/DDBJ databases">
        <title>Insights into the chromosomal genome structure of Flemingia macrophylla.</title>
        <authorList>
            <person name="Ding Y."/>
            <person name="Zhao Y."/>
            <person name="Bi W."/>
            <person name="Wu M."/>
            <person name="Zhao G."/>
            <person name="Gong Y."/>
            <person name="Li W."/>
            <person name="Zhang P."/>
        </authorList>
    </citation>
    <scope>NUCLEOTIDE SEQUENCE [LARGE SCALE GENOMIC DNA]</scope>
    <source>
        <strain evidence="3">DYQJB</strain>
        <tissue evidence="3">Leaf</tissue>
    </source>
</reference>
<sequence>MRLTSLACFSLLMLFLLLLHNFSTSANGSPKFQNLESGSVSKTSSIHAKQGFRQNSGEGGSEAVLGDEKRKIYTGPNPLHNR</sequence>
<keyword evidence="2" id="KW-0732">Signal</keyword>
<evidence type="ECO:0000256" key="1">
    <source>
        <dbReference type="SAM" id="MobiDB-lite"/>
    </source>
</evidence>
<dbReference type="AlphaFoldDB" id="A0ABD1LFW7"/>
<evidence type="ECO:0000313" key="3">
    <source>
        <dbReference type="EMBL" id="KAL2322356.1"/>
    </source>
</evidence>
<dbReference type="PANTHER" id="PTHR34545">
    <property type="entry name" value="CLAVATA3/ESR (CLE)-RELATED PROTEIN 22"/>
    <property type="match status" value="1"/>
</dbReference>
<dbReference type="InterPro" id="IPR033249">
    <property type="entry name" value="CLE_plant"/>
</dbReference>
<dbReference type="EMBL" id="JBGMDY010000009">
    <property type="protein sequence ID" value="KAL2322356.1"/>
    <property type="molecule type" value="Genomic_DNA"/>
</dbReference>
<accession>A0ABD1LFW7</accession>